<organism evidence="2 3">
    <name type="scientific">Microbacterium aurum</name>
    <dbReference type="NCBI Taxonomy" id="36805"/>
    <lineage>
        <taxon>Bacteria</taxon>
        <taxon>Bacillati</taxon>
        <taxon>Actinomycetota</taxon>
        <taxon>Actinomycetes</taxon>
        <taxon>Micrococcales</taxon>
        <taxon>Microbacteriaceae</taxon>
        <taxon>Microbacterium</taxon>
    </lineage>
</organism>
<dbReference type="OrthoDB" id="5007281at2"/>
<proteinExistence type="predicted"/>
<evidence type="ECO:0000313" key="3">
    <source>
        <dbReference type="Proteomes" id="UP000187185"/>
    </source>
</evidence>
<dbReference type="EMBL" id="CP018762">
    <property type="protein sequence ID" value="APZ33063.1"/>
    <property type="molecule type" value="Genomic_DNA"/>
</dbReference>
<keyword evidence="1" id="KW-0732">Signal</keyword>
<dbReference type="Gene3D" id="2.60.20.10">
    <property type="entry name" value="Crystallins"/>
    <property type="match status" value="1"/>
</dbReference>
<sequence>MRLRAIIAVLLATTISLAAPPAYAEEIVDPTDACTIGGVAVPEGEAPPADIPVVISCFDSQAEAEAFIEAGAPGDIEQLIGTSQARSASAAAASTVTIGSVWTGLGRTGSVLIHWGTGSGCYGVTYGFPTLPSGWNDNIRSAEGSSNCWASHYQNASYGGQVLTCAPYCSTLSFLNAMSSSIVYRPVGTFG</sequence>
<evidence type="ECO:0000256" key="1">
    <source>
        <dbReference type="SAM" id="SignalP"/>
    </source>
</evidence>
<reference evidence="2 3" key="1">
    <citation type="submission" date="2016-12" db="EMBL/GenBank/DDBJ databases">
        <title>Complete genome sequence of Microbacterium aurum KACC 15219.</title>
        <authorList>
            <person name="Jung Y."/>
            <person name="Shin J.-H."/>
            <person name="Lee Y.-J."/>
            <person name="Yi H."/>
            <person name="Bahn Y.-S."/>
            <person name="Kim J.F."/>
            <person name="Lee D.-W."/>
        </authorList>
    </citation>
    <scope>NUCLEOTIDE SEQUENCE [LARGE SCALE GENOMIC DNA]</scope>
    <source>
        <strain evidence="2 3">KACC 15219</strain>
    </source>
</reference>
<dbReference type="KEGG" id="maur:BOH66_01180"/>
<accession>A0A1P8U4P6</accession>
<gene>
    <name evidence="2" type="ORF">BOH66_01180</name>
</gene>
<protein>
    <submittedName>
        <fullName evidence="2">Uncharacterized protein</fullName>
    </submittedName>
</protein>
<feature type="signal peptide" evidence="1">
    <location>
        <begin position="1"/>
        <end position="24"/>
    </location>
</feature>
<feature type="chain" id="PRO_5012930323" evidence="1">
    <location>
        <begin position="25"/>
        <end position="191"/>
    </location>
</feature>
<evidence type="ECO:0000313" key="2">
    <source>
        <dbReference type="EMBL" id="APZ33063.1"/>
    </source>
</evidence>
<name>A0A1P8U4P6_9MICO</name>
<dbReference type="Proteomes" id="UP000187185">
    <property type="component" value="Chromosome"/>
</dbReference>
<dbReference type="RefSeq" id="WP_076688534.1">
    <property type="nucleotide sequence ID" value="NZ_CP018762.1"/>
</dbReference>
<dbReference type="AlphaFoldDB" id="A0A1P8U4P6"/>
<keyword evidence="3" id="KW-1185">Reference proteome</keyword>